<keyword evidence="1" id="KW-0472">Membrane</keyword>
<evidence type="ECO:0000259" key="2">
    <source>
        <dbReference type="PROSITE" id="PS50132"/>
    </source>
</evidence>
<evidence type="ECO:0000313" key="4">
    <source>
        <dbReference type="Proteomes" id="UP001151532"/>
    </source>
</evidence>
<dbReference type="PANTHER" id="PTHR10845">
    <property type="entry name" value="REGULATOR OF G PROTEIN SIGNALING"/>
    <property type="match status" value="1"/>
</dbReference>
<dbReference type="SMART" id="SM00315">
    <property type="entry name" value="RGS"/>
    <property type="match status" value="1"/>
</dbReference>
<reference evidence="3" key="1">
    <citation type="submission" date="2022-11" db="EMBL/GenBank/DDBJ databases">
        <authorList>
            <person name="Hyden B.L."/>
            <person name="Feng K."/>
            <person name="Yates T."/>
            <person name="Jawdy S."/>
            <person name="Smart L.B."/>
            <person name="Muchero W."/>
        </authorList>
    </citation>
    <scope>NUCLEOTIDE SEQUENCE</scope>
    <source>
        <tissue evidence="3">Shoot tip</tissue>
    </source>
</reference>
<dbReference type="PANTHER" id="PTHR10845:SF192">
    <property type="entry name" value="DOUBLE HIT, ISOFORM B"/>
    <property type="match status" value="1"/>
</dbReference>
<evidence type="ECO:0000313" key="3">
    <source>
        <dbReference type="EMBL" id="KAJ6725729.1"/>
    </source>
</evidence>
<reference evidence="3" key="2">
    <citation type="journal article" date="2023" name="Int. J. Mol. Sci.">
        <title>De Novo Assembly and Annotation of 11 Diverse Shrub Willow (Salix) Genomes Reveals Novel Gene Organization in Sex-Linked Regions.</title>
        <authorList>
            <person name="Hyden B."/>
            <person name="Feng K."/>
            <person name="Yates T.B."/>
            <person name="Jawdy S."/>
            <person name="Cereghino C."/>
            <person name="Smart L.B."/>
            <person name="Muchero W."/>
        </authorList>
    </citation>
    <scope>NUCLEOTIDE SEQUENCE</scope>
    <source>
        <tissue evidence="3">Shoot tip</tissue>
    </source>
</reference>
<feature type="transmembrane region" description="Helical" evidence="1">
    <location>
        <begin position="200"/>
        <end position="220"/>
    </location>
</feature>
<dbReference type="Gene3D" id="1.10.167.10">
    <property type="entry name" value="Regulator of G-protein Signalling 4, domain 2"/>
    <property type="match status" value="1"/>
</dbReference>
<dbReference type="AlphaFoldDB" id="A0A9Q0Z8T3"/>
<name>A0A9Q0Z8T3_SALPP</name>
<gene>
    <name evidence="3" type="ORF">OIU79_003979</name>
</gene>
<dbReference type="Pfam" id="PF00615">
    <property type="entry name" value="RGS"/>
    <property type="match status" value="1"/>
</dbReference>
<accession>A0A9Q0Z8T3</accession>
<feature type="transmembrane region" description="Helical" evidence="1">
    <location>
        <begin position="163"/>
        <end position="188"/>
    </location>
</feature>
<feature type="transmembrane region" description="Helical" evidence="1">
    <location>
        <begin position="22"/>
        <end position="43"/>
    </location>
</feature>
<dbReference type="OrthoDB" id="196547at2759"/>
<dbReference type="Proteomes" id="UP001151532">
    <property type="component" value="Chromosome 8"/>
</dbReference>
<protein>
    <submittedName>
        <fullName evidence="3">DOUBLE HIT ISOFORM B</fullName>
    </submittedName>
</protein>
<keyword evidence="1" id="KW-0812">Transmembrane</keyword>
<feature type="transmembrane region" description="Helical" evidence="1">
    <location>
        <begin position="232"/>
        <end position="252"/>
    </location>
</feature>
<feature type="domain" description="RGS" evidence="2">
    <location>
        <begin position="301"/>
        <end position="419"/>
    </location>
</feature>
<dbReference type="InterPro" id="IPR036305">
    <property type="entry name" value="RGS_sf"/>
</dbReference>
<dbReference type="SUPFAM" id="SSF48097">
    <property type="entry name" value="Regulator of G-protein signaling, RGS"/>
    <property type="match status" value="1"/>
</dbReference>
<dbReference type="InterPro" id="IPR016137">
    <property type="entry name" value="RGS"/>
</dbReference>
<feature type="transmembrane region" description="Helical" evidence="1">
    <location>
        <begin position="91"/>
        <end position="112"/>
    </location>
</feature>
<evidence type="ECO:0000256" key="1">
    <source>
        <dbReference type="SAM" id="Phobius"/>
    </source>
</evidence>
<dbReference type="PROSITE" id="PS50132">
    <property type="entry name" value="RGS"/>
    <property type="match status" value="1"/>
</dbReference>
<proteinExistence type="predicted"/>
<dbReference type="InterPro" id="IPR044926">
    <property type="entry name" value="RGS_subdomain_2"/>
</dbReference>
<organism evidence="3 4">
    <name type="scientific">Salix purpurea</name>
    <name type="common">Purple osier willow</name>
    <dbReference type="NCBI Taxonomy" id="77065"/>
    <lineage>
        <taxon>Eukaryota</taxon>
        <taxon>Viridiplantae</taxon>
        <taxon>Streptophyta</taxon>
        <taxon>Embryophyta</taxon>
        <taxon>Tracheophyta</taxon>
        <taxon>Spermatophyta</taxon>
        <taxon>Magnoliopsida</taxon>
        <taxon>eudicotyledons</taxon>
        <taxon>Gunneridae</taxon>
        <taxon>Pentapetalae</taxon>
        <taxon>rosids</taxon>
        <taxon>fabids</taxon>
        <taxon>Malpighiales</taxon>
        <taxon>Salicaceae</taxon>
        <taxon>Saliceae</taxon>
        <taxon>Salix</taxon>
    </lineage>
</organism>
<keyword evidence="1" id="KW-1133">Transmembrane helix</keyword>
<feature type="transmembrane region" description="Helical" evidence="1">
    <location>
        <begin position="55"/>
        <end position="79"/>
    </location>
</feature>
<feature type="transmembrane region" description="Helical" evidence="1">
    <location>
        <begin position="132"/>
        <end position="151"/>
    </location>
</feature>
<dbReference type="EMBL" id="JAPFFK010000013">
    <property type="protein sequence ID" value="KAJ6725729.1"/>
    <property type="molecule type" value="Genomic_DNA"/>
</dbReference>
<keyword evidence="4" id="KW-1185">Reference proteome</keyword>
<comment type="caution">
    <text evidence="3">The sequence shown here is derived from an EMBL/GenBank/DDBJ whole genome shotgun (WGS) entry which is preliminary data.</text>
</comment>
<sequence>MKEEANGSRSCAVEGGCPSDYIAISIAILAFFLLLSRLLFPFLIHKIPRTNGSGFWIPVIQVFGSFNLLLSIVMSINFLKFEKSHWWQFCYFWAVWIEGPLGFGLLLSCRIAQAFQLHHIFAKRQLPPIRSYFFLPLILSPWVAGAAFVHVKQPLNDRCHMGIHWIIPAVCLHSIYVAALVVFTGTIWHIEFRFNELKDLWQGILVSSLSIGIWLAAYISNEIHDDIRWLQVASRMLLLIMASVLVLVFFSISSSQPLLSQISLRKREPLEFQTMSQALGIPDSGLLFQTDSALVIDPNEPLNKLLLDKRFRQSFMAFADSCLAGESVHFYNEVHEHDKIPANDPVRRIYMARHIIEKYIVAGAAMEVNISYRTRQEILTTTNLANPDLFNNALNELMQLMKTNLAKDYWSSMFFIKFKEEANTRFNGQEQETMAGWNFSPRLSSVHGADDPFHQEHALKGFGCDNHDLNTQ</sequence>